<evidence type="ECO:0008006" key="6">
    <source>
        <dbReference type="Google" id="ProtNLM"/>
    </source>
</evidence>
<dbReference type="Pfam" id="PF14111">
    <property type="entry name" value="DUF4283"/>
    <property type="match status" value="1"/>
</dbReference>
<dbReference type="InterPro" id="IPR025558">
    <property type="entry name" value="DUF4283"/>
</dbReference>
<reference evidence="5" key="1">
    <citation type="submission" date="2018-02" db="EMBL/GenBank/DDBJ databases">
        <authorList>
            <person name="Cohen D.B."/>
            <person name="Kent A.D."/>
        </authorList>
    </citation>
    <scope>NUCLEOTIDE SEQUENCE</scope>
</reference>
<dbReference type="PANTHER" id="PTHR47074">
    <property type="entry name" value="BNAC02G40300D PROTEIN"/>
    <property type="match status" value="1"/>
</dbReference>
<name>A0A2N9GK96_FAGSY</name>
<dbReference type="InterPro" id="IPR026960">
    <property type="entry name" value="RVT-Znf"/>
</dbReference>
<dbReference type="GO" id="GO:0003676">
    <property type="term" value="F:nucleic acid binding"/>
    <property type="evidence" value="ECO:0007669"/>
    <property type="project" value="InterPro"/>
</dbReference>
<dbReference type="InterPro" id="IPR036691">
    <property type="entry name" value="Endo/exonu/phosph_ase_sf"/>
</dbReference>
<dbReference type="InterPro" id="IPR002156">
    <property type="entry name" value="RNaseH_domain"/>
</dbReference>
<feature type="domain" description="Reverse transcriptase zinc-binding" evidence="3">
    <location>
        <begin position="783"/>
        <end position="880"/>
    </location>
</feature>
<protein>
    <recommendedName>
        <fullName evidence="6">Reverse transcriptase zinc-binding domain-containing protein</fullName>
    </recommendedName>
</protein>
<feature type="region of interest" description="Disordered" evidence="1">
    <location>
        <begin position="162"/>
        <end position="186"/>
    </location>
</feature>
<dbReference type="InterPro" id="IPR052929">
    <property type="entry name" value="RNase_H-like_EbsB-rel"/>
</dbReference>
<dbReference type="PANTHER" id="PTHR47074:SF48">
    <property type="entry name" value="POLYNUCLEOTIDYL TRANSFERASE, RIBONUCLEASE H-LIKE SUPERFAMILY PROTEIN"/>
    <property type="match status" value="1"/>
</dbReference>
<evidence type="ECO:0000259" key="4">
    <source>
        <dbReference type="Pfam" id="PF14111"/>
    </source>
</evidence>
<evidence type="ECO:0000256" key="1">
    <source>
        <dbReference type="SAM" id="MobiDB-lite"/>
    </source>
</evidence>
<dbReference type="GO" id="GO:0004523">
    <property type="term" value="F:RNA-DNA hybrid ribonuclease activity"/>
    <property type="evidence" value="ECO:0007669"/>
    <property type="project" value="InterPro"/>
</dbReference>
<dbReference type="InterPro" id="IPR044730">
    <property type="entry name" value="RNase_H-like_dom_plant"/>
</dbReference>
<sequence length="1130" mass="126886">MRNLWALPGGVTIRDIDDKLFMAVFNTRKDLKRVFIQGPWTFDKKLILMVQFENDMQPTAVIFNQAAFWIRIHNLPILSMIRDIGEDIGNDIGRTIEVDIPENGIGWGRFLRIRVALDITKPLLRGVVAITRPITIGMGSGFELYQVVKACREPIMSQGMHGEVPEASPSWKGSMGSRGGGHHAPEGVVPMRREIMAIGFKIGIYMNLKWPQLVFCMVFILGNTWILFLDAVLHVGSRTMHFTQPCAGEMRETQPVVGPSIHSTWKKRARIVGTTSAQTQSCSVLSKSTKRGREFLEGQVLDLEGVQSKKIGELHGLVKKEVPKIMFLMETRLHVSSLETLRIKLGMHGCLGVNRHGFGGGLALLWASSVVVNLQSYSTQGRPWGDFNEITALEEKFGRDDRNLHQMAAFCDALTDCTLLDLGFIGPLFTWTNCRVNGDLVRVRLDRGVANPEWTLCFPNIVVRHIVDKKARLQELEEQDPDFYDGHEGEIANIATEYFQHMFTSSSPSEIAEVVQLVDKVVMPELNADLLLPFSPDEVKTTLFQMHPSKAPGSDGMTALFFQKYWHIVGRDVINAVLDFLQQGGGQNAQMAAKLDMSKAYDRCVTSVSYTVLVNGVPKGYIKPGRGLCQGDPLSPYLFLICAEGLSALLRKAERDSLIKGGLCAELSSMAMHYWWGQRGEERKIHWLRKQHLSHSKKDGGHASYLWRSICEAKESLKLGLRWRVDEDAMVEQLIDPVRMCWKEGLIDQIFMPNEARAIKQIPLSHRRPPDSRVWIGTRRGNFTVKSAYWLLVYQQQHQQVHTSSSSNGVINVFWNRVWAAKVPPKVKLFIWRACRNILPTLTKLFERKASSSFSCSWCSEALETNDHVLWQCDFAQKVWRACPVNLPSSCDARLPLWDFISICLRELSSPELEIVFVTMWSLWLARNNLIWDAKVPNVDDICHRATGLPLDFLEHYEPEFQLSAPAFVPSVPHKWCPLEPGLYKINVACHEGLGASSVGLGIVIRDSMGLVAVAVGSTCDVFLDTLHAQAMVVLCALQLAHETGFHHICLEVCSSELLSLINRGSPSLAPCGVLIDDIVSWIPFFNVLKFAFIRKNCNKAALALARETASSNLDFTVLEECPPCILSFV</sequence>
<proteinExistence type="predicted"/>
<feature type="domain" description="DUF4283" evidence="4">
    <location>
        <begin position="1"/>
        <end position="59"/>
    </location>
</feature>
<gene>
    <name evidence="5" type="ORF">FSB_LOCUS27855</name>
</gene>
<dbReference type="Pfam" id="PF13456">
    <property type="entry name" value="RVT_3"/>
    <property type="match status" value="1"/>
</dbReference>
<dbReference type="AlphaFoldDB" id="A0A2N9GK96"/>
<dbReference type="EMBL" id="OIVN01002030">
    <property type="protein sequence ID" value="SPC99973.1"/>
    <property type="molecule type" value="Genomic_DNA"/>
</dbReference>
<evidence type="ECO:0000259" key="2">
    <source>
        <dbReference type="Pfam" id="PF13456"/>
    </source>
</evidence>
<accession>A0A2N9GK96</accession>
<organism evidence="5">
    <name type="scientific">Fagus sylvatica</name>
    <name type="common">Beechnut</name>
    <dbReference type="NCBI Taxonomy" id="28930"/>
    <lineage>
        <taxon>Eukaryota</taxon>
        <taxon>Viridiplantae</taxon>
        <taxon>Streptophyta</taxon>
        <taxon>Embryophyta</taxon>
        <taxon>Tracheophyta</taxon>
        <taxon>Spermatophyta</taxon>
        <taxon>Magnoliopsida</taxon>
        <taxon>eudicotyledons</taxon>
        <taxon>Gunneridae</taxon>
        <taxon>Pentapetalae</taxon>
        <taxon>rosids</taxon>
        <taxon>fabids</taxon>
        <taxon>Fagales</taxon>
        <taxon>Fagaceae</taxon>
        <taxon>Fagus</taxon>
    </lineage>
</organism>
<dbReference type="Pfam" id="PF13966">
    <property type="entry name" value="zf-RVT"/>
    <property type="match status" value="1"/>
</dbReference>
<dbReference type="CDD" id="cd06222">
    <property type="entry name" value="RNase_H_like"/>
    <property type="match status" value="1"/>
</dbReference>
<dbReference type="SUPFAM" id="SSF56219">
    <property type="entry name" value="DNase I-like"/>
    <property type="match status" value="1"/>
</dbReference>
<evidence type="ECO:0000259" key="3">
    <source>
        <dbReference type="Pfam" id="PF13966"/>
    </source>
</evidence>
<feature type="domain" description="RNase H type-1" evidence="2">
    <location>
        <begin position="988"/>
        <end position="1108"/>
    </location>
</feature>
<evidence type="ECO:0000313" key="5">
    <source>
        <dbReference type="EMBL" id="SPC99973.1"/>
    </source>
</evidence>